<dbReference type="InterPro" id="IPR011768">
    <property type="entry name" value="Transl_elongation_fac_P"/>
</dbReference>
<dbReference type="GO" id="GO:0043043">
    <property type="term" value="P:peptide biosynthetic process"/>
    <property type="evidence" value="ECO:0007669"/>
    <property type="project" value="InterPro"/>
</dbReference>
<dbReference type="InterPro" id="IPR012340">
    <property type="entry name" value="NA-bd_OB-fold"/>
</dbReference>
<dbReference type="NCBIfam" id="TIGR00038">
    <property type="entry name" value="efp"/>
    <property type="match status" value="1"/>
</dbReference>
<dbReference type="NCBIfam" id="NF001810">
    <property type="entry name" value="PRK00529.1"/>
    <property type="match status" value="1"/>
</dbReference>
<evidence type="ECO:0000313" key="12">
    <source>
        <dbReference type="EMBL" id="KKQ75850.1"/>
    </source>
</evidence>
<feature type="domain" description="Elongation factor P C-terminal" evidence="10">
    <location>
        <begin position="134"/>
        <end position="189"/>
    </location>
</feature>
<dbReference type="InterPro" id="IPR008991">
    <property type="entry name" value="Translation_prot_SH3-like_sf"/>
</dbReference>
<evidence type="ECO:0000259" key="11">
    <source>
        <dbReference type="SMART" id="SM01185"/>
    </source>
</evidence>
<evidence type="ECO:0000256" key="2">
    <source>
        <dbReference type="ARBA" id="ARBA00004815"/>
    </source>
</evidence>
<dbReference type="SMART" id="SM00841">
    <property type="entry name" value="Elong-fact-P_C"/>
    <property type="match status" value="1"/>
</dbReference>
<keyword evidence="5 7" id="KW-0251">Elongation factor</keyword>
<dbReference type="SUPFAM" id="SSF50249">
    <property type="entry name" value="Nucleic acid-binding proteins"/>
    <property type="match status" value="2"/>
</dbReference>
<evidence type="ECO:0000256" key="8">
    <source>
        <dbReference type="NCBIfam" id="TIGR00038"/>
    </source>
</evidence>
<comment type="function">
    <text evidence="7">Involved in peptide bond synthesis. Stimulates efficient translation and peptide-bond synthesis on native or reconstituted 70S ribosomes in vitro. Probably functions indirectly by altering the affinity of the ribosome for aminoacyl-tRNA, thus increasing their reactivity as acceptors for peptidyl transferase.</text>
</comment>
<evidence type="ECO:0000313" key="13">
    <source>
        <dbReference type="Proteomes" id="UP000034181"/>
    </source>
</evidence>
<dbReference type="Pfam" id="PF01132">
    <property type="entry name" value="EFP"/>
    <property type="match status" value="1"/>
</dbReference>
<dbReference type="InterPro" id="IPR001059">
    <property type="entry name" value="Transl_elong_P/YeiP_cen"/>
</dbReference>
<feature type="domain" description="Translation elongation factor P/YeiP central" evidence="11">
    <location>
        <begin position="67"/>
        <end position="126"/>
    </location>
</feature>
<evidence type="ECO:0000256" key="9">
    <source>
        <dbReference type="RuleBase" id="RU004389"/>
    </source>
</evidence>
<comment type="caution">
    <text evidence="12">The sequence shown here is derived from an EMBL/GenBank/DDBJ whole genome shotgun (WGS) entry which is preliminary data.</text>
</comment>
<evidence type="ECO:0000259" key="10">
    <source>
        <dbReference type="SMART" id="SM00841"/>
    </source>
</evidence>
<name>A0A0G0KK22_9BACT</name>
<dbReference type="FunFam" id="2.40.50.140:FF:000004">
    <property type="entry name" value="Elongation factor P"/>
    <property type="match status" value="1"/>
</dbReference>
<dbReference type="InterPro" id="IPR015365">
    <property type="entry name" value="Elong-fact-P_C"/>
</dbReference>
<dbReference type="PIRSF" id="PIRSF005901">
    <property type="entry name" value="EF-P"/>
    <property type="match status" value="1"/>
</dbReference>
<organism evidence="12 13">
    <name type="scientific">Candidatus Woesebacteria bacterium GW2011_GWB1_38_5b</name>
    <dbReference type="NCBI Taxonomy" id="1618569"/>
    <lineage>
        <taxon>Bacteria</taxon>
        <taxon>Candidatus Woeseibacteriota</taxon>
    </lineage>
</organism>
<dbReference type="GO" id="GO:0005829">
    <property type="term" value="C:cytosol"/>
    <property type="evidence" value="ECO:0007669"/>
    <property type="project" value="UniProtKB-ARBA"/>
</dbReference>
<protein>
    <recommendedName>
        <fullName evidence="7 8">Elongation factor P</fullName>
        <shortName evidence="7">EF-P</shortName>
    </recommendedName>
</protein>
<keyword evidence="4 7" id="KW-0963">Cytoplasm</keyword>
<dbReference type="InterPro" id="IPR014722">
    <property type="entry name" value="Rib_uL2_dom2"/>
</dbReference>
<dbReference type="Proteomes" id="UP000034181">
    <property type="component" value="Unassembled WGS sequence"/>
</dbReference>
<dbReference type="AlphaFoldDB" id="A0A0G0KK22"/>
<dbReference type="CDD" id="cd04470">
    <property type="entry name" value="S1_EF-P_repeat_1"/>
    <property type="match status" value="1"/>
</dbReference>
<dbReference type="Gene3D" id="2.30.30.30">
    <property type="match status" value="1"/>
</dbReference>
<dbReference type="PANTHER" id="PTHR30053">
    <property type="entry name" value="ELONGATION FACTOR P"/>
    <property type="match status" value="1"/>
</dbReference>
<gene>
    <name evidence="7" type="primary">efp</name>
    <name evidence="12" type="ORF">US96_C0003G0008</name>
</gene>
<dbReference type="SUPFAM" id="SSF50104">
    <property type="entry name" value="Translation proteins SH3-like domain"/>
    <property type="match status" value="1"/>
</dbReference>
<reference evidence="12 13" key="1">
    <citation type="journal article" date="2015" name="Nature">
        <title>rRNA introns, odd ribosomes, and small enigmatic genomes across a large radiation of phyla.</title>
        <authorList>
            <person name="Brown C.T."/>
            <person name="Hug L.A."/>
            <person name="Thomas B.C."/>
            <person name="Sharon I."/>
            <person name="Castelle C.J."/>
            <person name="Singh A."/>
            <person name="Wilkins M.J."/>
            <person name="Williams K.H."/>
            <person name="Banfield J.F."/>
        </authorList>
    </citation>
    <scope>NUCLEOTIDE SEQUENCE [LARGE SCALE GENOMIC DNA]</scope>
</reference>
<comment type="similarity">
    <text evidence="3 7 9">Belongs to the elongation factor P family.</text>
</comment>
<dbReference type="PANTHER" id="PTHR30053:SF12">
    <property type="entry name" value="ELONGATION FACTOR P (EF-P) FAMILY PROTEIN"/>
    <property type="match status" value="1"/>
</dbReference>
<sequence>MIASTQLRNGTTFLRNNEPHQVIEYALIKMGRGGATVKITARNLITGAVINDSYSSNIKVDEVTTHKRKLQYLFRDGNTATFMDPTTFEQIELPIKVIEHEIKFIKEGDSADILFWSFDSAQDKVLSVELPPKVTLEVVETDPGVKGNSASNIYKSAKLENAITIKVPLFINTGDKIRVDTRTSAYVERAK</sequence>
<dbReference type="InterPro" id="IPR013185">
    <property type="entry name" value="Transl_elong_KOW-like"/>
</dbReference>
<proteinExistence type="inferred from homology"/>
<dbReference type="HAMAP" id="MF_00141">
    <property type="entry name" value="EF_P"/>
    <property type="match status" value="1"/>
</dbReference>
<dbReference type="GO" id="GO:0003746">
    <property type="term" value="F:translation elongation factor activity"/>
    <property type="evidence" value="ECO:0007669"/>
    <property type="project" value="UniProtKB-UniRule"/>
</dbReference>
<evidence type="ECO:0000256" key="3">
    <source>
        <dbReference type="ARBA" id="ARBA00009479"/>
    </source>
</evidence>
<dbReference type="PATRIC" id="fig|1618569.3.peg.83"/>
<evidence type="ECO:0000256" key="1">
    <source>
        <dbReference type="ARBA" id="ARBA00004496"/>
    </source>
</evidence>
<keyword evidence="6 7" id="KW-0648">Protein biosynthesis</keyword>
<dbReference type="Pfam" id="PF08207">
    <property type="entry name" value="EFP_N"/>
    <property type="match status" value="1"/>
</dbReference>
<dbReference type="Pfam" id="PF09285">
    <property type="entry name" value="Elong-fact-P_C"/>
    <property type="match status" value="1"/>
</dbReference>
<evidence type="ECO:0000256" key="5">
    <source>
        <dbReference type="ARBA" id="ARBA00022768"/>
    </source>
</evidence>
<dbReference type="UniPathway" id="UPA00345"/>
<evidence type="ECO:0000256" key="6">
    <source>
        <dbReference type="ARBA" id="ARBA00022917"/>
    </source>
</evidence>
<comment type="pathway">
    <text evidence="2 7">Protein biosynthesis; polypeptide chain elongation.</text>
</comment>
<evidence type="ECO:0000256" key="7">
    <source>
        <dbReference type="HAMAP-Rule" id="MF_00141"/>
    </source>
</evidence>
<dbReference type="CDD" id="cd05794">
    <property type="entry name" value="S1_EF-P_repeat_2"/>
    <property type="match status" value="1"/>
</dbReference>
<dbReference type="Gene3D" id="2.40.50.140">
    <property type="entry name" value="Nucleic acid-binding proteins"/>
    <property type="match status" value="2"/>
</dbReference>
<dbReference type="SMART" id="SM01185">
    <property type="entry name" value="EFP"/>
    <property type="match status" value="1"/>
</dbReference>
<dbReference type="EMBL" id="LBUZ01000003">
    <property type="protein sequence ID" value="KKQ75850.1"/>
    <property type="molecule type" value="Genomic_DNA"/>
</dbReference>
<comment type="subcellular location">
    <subcellularLocation>
        <location evidence="1 7">Cytoplasm</location>
    </subcellularLocation>
</comment>
<dbReference type="InterPro" id="IPR020599">
    <property type="entry name" value="Transl_elong_fac_P/YeiP"/>
</dbReference>
<dbReference type="FunFam" id="2.40.50.140:FF:000009">
    <property type="entry name" value="Elongation factor P"/>
    <property type="match status" value="1"/>
</dbReference>
<accession>A0A0G0KK22</accession>
<evidence type="ECO:0000256" key="4">
    <source>
        <dbReference type="ARBA" id="ARBA00022490"/>
    </source>
</evidence>